<evidence type="ECO:0000256" key="6">
    <source>
        <dbReference type="SAM" id="MobiDB-lite"/>
    </source>
</evidence>
<feature type="region of interest" description="Disordered" evidence="6">
    <location>
        <begin position="76"/>
        <end position="133"/>
    </location>
</feature>
<feature type="domain" description="EB1 C-terminal" evidence="7">
    <location>
        <begin position="130"/>
        <end position="198"/>
    </location>
</feature>
<evidence type="ECO:0000256" key="4">
    <source>
        <dbReference type="ARBA" id="ARBA00023212"/>
    </source>
</evidence>
<proteinExistence type="predicted"/>
<dbReference type="InterPro" id="IPR027328">
    <property type="entry name" value="MAPRE"/>
</dbReference>
<comment type="subcellular location">
    <subcellularLocation>
        <location evidence="1">Cytoplasm</location>
        <location evidence="1">Cytoskeleton</location>
    </subcellularLocation>
</comment>
<keyword evidence="2" id="KW-0963">Cytoplasm</keyword>
<dbReference type="Proteomes" id="UP001217089">
    <property type="component" value="Unassembled WGS sequence"/>
</dbReference>
<dbReference type="Pfam" id="PF03271">
    <property type="entry name" value="EB1"/>
    <property type="match status" value="1"/>
</dbReference>
<keyword evidence="3 5" id="KW-0493">Microtubule</keyword>
<evidence type="ECO:0000256" key="3">
    <source>
        <dbReference type="ARBA" id="ARBA00022701"/>
    </source>
</evidence>
<evidence type="ECO:0000313" key="8">
    <source>
        <dbReference type="EMBL" id="KAJ8306594.1"/>
    </source>
</evidence>
<name>A0ABQ9EN20_TEGGR</name>
<protein>
    <recommendedName>
        <fullName evidence="7">EB1 C-terminal domain-containing protein</fullName>
    </recommendedName>
</protein>
<dbReference type="InterPro" id="IPR036872">
    <property type="entry name" value="CH_dom_sf"/>
</dbReference>
<dbReference type="PROSITE" id="PS51230">
    <property type="entry name" value="EB1_C"/>
    <property type="match status" value="1"/>
</dbReference>
<dbReference type="InterPro" id="IPR036133">
    <property type="entry name" value="EB1_C_sf"/>
</dbReference>
<feature type="compositionally biased region" description="Low complexity" evidence="6">
    <location>
        <begin position="95"/>
        <end position="115"/>
    </location>
</feature>
<comment type="caution">
    <text evidence="8">The sequence shown here is derived from an EMBL/GenBank/DDBJ whole genome shotgun (WGS) entry which is preliminary data.</text>
</comment>
<organism evidence="8 9">
    <name type="scientific">Tegillarca granosa</name>
    <name type="common">Malaysian cockle</name>
    <name type="synonym">Anadara granosa</name>
    <dbReference type="NCBI Taxonomy" id="220873"/>
    <lineage>
        <taxon>Eukaryota</taxon>
        <taxon>Metazoa</taxon>
        <taxon>Spiralia</taxon>
        <taxon>Lophotrochozoa</taxon>
        <taxon>Mollusca</taxon>
        <taxon>Bivalvia</taxon>
        <taxon>Autobranchia</taxon>
        <taxon>Pteriomorphia</taxon>
        <taxon>Arcoida</taxon>
        <taxon>Arcoidea</taxon>
        <taxon>Arcidae</taxon>
        <taxon>Tegillarca</taxon>
    </lineage>
</organism>
<accession>A0ABQ9EN20</accession>
<evidence type="ECO:0000259" key="7">
    <source>
        <dbReference type="PROSITE" id="PS51230"/>
    </source>
</evidence>
<dbReference type="Gene3D" id="1.20.5.1430">
    <property type="match status" value="1"/>
</dbReference>
<reference evidence="8 9" key="1">
    <citation type="submission" date="2022-12" db="EMBL/GenBank/DDBJ databases">
        <title>Chromosome-level genome of Tegillarca granosa.</title>
        <authorList>
            <person name="Kim J."/>
        </authorList>
    </citation>
    <scope>NUCLEOTIDE SEQUENCE [LARGE SCALE GENOMIC DNA]</scope>
    <source>
        <strain evidence="8">Teg-2019</strain>
        <tissue evidence="8">Adductor muscle</tissue>
    </source>
</reference>
<sequence>MLDDDMWFIKCIFILQVLHTASSWICYFQVIPVERLVKGRFQDNFEFVQWFKRFFDANYQGQEYDAMSARGGESVGSTKVSALNKPPKTTGISKASPARAPAQRAAPPQQQRSPAGYTRPSAGSKAAPNHAGAGDAKIQELNQQISDMQMTVEGLEKERDFYFGKLRDIELLCQENEDVEVVKSIMDILYQTEEGFAPPEDDIGDGVGDPNEEEEY</sequence>
<keyword evidence="4" id="KW-0206">Cytoskeleton</keyword>
<keyword evidence="9" id="KW-1185">Reference proteome</keyword>
<evidence type="ECO:0000256" key="5">
    <source>
        <dbReference type="PROSITE-ProRule" id="PRU00576"/>
    </source>
</evidence>
<dbReference type="SUPFAM" id="SSF47576">
    <property type="entry name" value="Calponin-homology domain, CH-domain"/>
    <property type="match status" value="1"/>
</dbReference>
<feature type="compositionally biased region" description="Acidic residues" evidence="6">
    <location>
        <begin position="199"/>
        <end position="216"/>
    </location>
</feature>
<dbReference type="SUPFAM" id="SSF140612">
    <property type="entry name" value="EB1 dimerisation domain-like"/>
    <property type="match status" value="1"/>
</dbReference>
<dbReference type="EMBL" id="JARBDR010000813">
    <property type="protein sequence ID" value="KAJ8306594.1"/>
    <property type="molecule type" value="Genomic_DNA"/>
</dbReference>
<feature type="region of interest" description="Disordered" evidence="6">
    <location>
        <begin position="193"/>
        <end position="216"/>
    </location>
</feature>
<dbReference type="Gene3D" id="1.10.418.10">
    <property type="entry name" value="Calponin-like domain"/>
    <property type="match status" value="1"/>
</dbReference>
<gene>
    <name evidence="8" type="ORF">KUTeg_017139</name>
</gene>
<evidence type="ECO:0000256" key="1">
    <source>
        <dbReference type="ARBA" id="ARBA00004245"/>
    </source>
</evidence>
<evidence type="ECO:0000256" key="2">
    <source>
        <dbReference type="ARBA" id="ARBA00022490"/>
    </source>
</evidence>
<dbReference type="InterPro" id="IPR004953">
    <property type="entry name" value="EB1_C"/>
</dbReference>
<dbReference type="PANTHER" id="PTHR10623">
    <property type="entry name" value="MICROTUBULE-ASSOCIATED PROTEIN RP/EB FAMILY MEMBER"/>
    <property type="match status" value="1"/>
</dbReference>
<evidence type="ECO:0000313" key="9">
    <source>
        <dbReference type="Proteomes" id="UP001217089"/>
    </source>
</evidence>